<keyword evidence="3" id="KW-0808">Transferase</keyword>
<dbReference type="AlphaFoldDB" id="A0A916XGA3"/>
<dbReference type="RefSeq" id="WP_188627364.1">
    <property type="nucleotide sequence ID" value="NZ_BMIL01000009.1"/>
</dbReference>
<name>A0A916XGA3_9SPHI</name>
<dbReference type="SUPFAM" id="SSF53756">
    <property type="entry name" value="UDP-Glycosyltransferase/glycogen phosphorylase"/>
    <property type="match status" value="1"/>
</dbReference>
<dbReference type="InterPro" id="IPR001296">
    <property type="entry name" value="Glyco_trans_1"/>
</dbReference>
<evidence type="ECO:0000313" key="3">
    <source>
        <dbReference type="EMBL" id="GGC71368.1"/>
    </source>
</evidence>
<dbReference type="PANTHER" id="PTHR12526:SF630">
    <property type="entry name" value="GLYCOSYLTRANSFERASE"/>
    <property type="match status" value="1"/>
</dbReference>
<accession>A0A916XGA3</accession>
<keyword evidence="4" id="KW-1185">Reference proteome</keyword>
<evidence type="ECO:0000259" key="1">
    <source>
        <dbReference type="Pfam" id="PF00534"/>
    </source>
</evidence>
<gene>
    <name evidence="3" type="primary">csp2G</name>
    <name evidence="3" type="ORF">GCM10011387_26070</name>
</gene>
<dbReference type="EMBL" id="BMIL01000009">
    <property type="protein sequence ID" value="GGC71368.1"/>
    <property type="molecule type" value="Genomic_DNA"/>
</dbReference>
<dbReference type="Proteomes" id="UP000651668">
    <property type="component" value="Unassembled WGS sequence"/>
</dbReference>
<protein>
    <submittedName>
        <fullName evidence="3">Glycosyl transferase</fullName>
    </submittedName>
</protein>
<feature type="domain" description="Glycosyl transferase family 1" evidence="1">
    <location>
        <begin position="184"/>
        <end position="347"/>
    </location>
</feature>
<dbReference type="Pfam" id="PF13439">
    <property type="entry name" value="Glyco_transf_4"/>
    <property type="match status" value="1"/>
</dbReference>
<evidence type="ECO:0000313" key="4">
    <source>
        <dbReference type="Proteomes" id="UP000651668"/>
    </source>
</evidence>
<organism evidence="3 4">
    <name type="scientific">Pedobacter quisquiliarum</name>
    <dbReference type="NCBI Taxonomy" id="1834438"/>
    <lineage>
        <taxon>Bacteria</taxon>
        <taxon>Pseudomonadati</taxon>
        <taxon>Bacteroidota</taxon>
        <taxon>Sphingobacteriia</taxon>
        <taxon>Sphingobacteriales</taxon>
        <taxon>Sphingobacteriaceae</taxon>
        <taxon>Pedobacter</taxon>
    </lineage>
</organism>
<proteinExistence type="predicted"/>
<sequence length="378" mass="43151">MTDKIRVLHTIRQGKIGGGETHVINLIEQLDQNHFESLLLAFTDGPMVDKMRARGIKTFVVKTEKPFNFTKWSDVEKIIKENKIDIVHAHGTRANSNSFYAAKKFNIPLVYTVHGWSFHPDQSFIIKKIRLISESQLIKRSDLTICVSNNNLLDGRSHFNIERATVIRSGIDLEKYNFNSGLSELRKEFHIDETNIVVGYIVRITKQKDPFTLVRAIKLIPENLNLKFLFVGEGDLKEDTIALAKQLKVYHRIIFQDFREDVPDVLRTIDIYSLPSLWEGLPIGLLEAMAMKKAVIATAIDGTKEVIEHMQNGILVPVSCPQALADAIIMLANDHKLRKSLGENALKTIEKEYNNERMTKQIEDIYYKLSQGRDPLGK</sequence>
<dbReference type="Gene3D" id="3.40.50.2000">
    <property type="entry name" value="Glycogen Phosphorylase B"/>
    <property type="match status" value="2"/>
</dbReference>
<feature type="domain" description="Glycosyltransferase subfamily 4-like N-terminal" evidence="2">
    <location>
        <begin position="16"/>
        <end position="175"/>
    </location>
</feature>
<dbReference type="Pfam" id="PF00534">
    <property type="entry name" value="Glycos_transf_1"/>
    <property type="match status" value="1"/>
</dbReference>
<reference evidence="3" key="2">
    <citation type="submission" date="2020-09" db="EMBL/GenBank/DDBJ databases">
        <authorList>
            <person name="Sun Q."/>
            <person name="Zhou Y."/>
        </authorList>
    </citation>
    <scope>NUCLEOTIDE SEQUENCE</scope>
    <source>
        <strain evidence="3">CGMCC 1.15343</strain>
    </source>
</reference>
<dbReference type="InterPro" id="IPR028098">
    <property type="entry name" value="Glyco_trans_4-like_N"/>
</dbReference>
<dbReference type="PANTHER" id="PTHR12526">
    <property type="entry name" value="GLYCOSYLTRANSFERASE"/>
    <property type="match status" value="1"/>
</dbReference>
<dbReference type="CDD" id="cd03801">
    <property type="entry name" value="GT4_PimA-like"/>
    <property type="match status" value="1"/>
</dbReference>
<comment type="caution">
    <text evidence="3">The sequence shown here is derived from an EMBL/GenBank/DDBJ whole genome shotgun (WGS) entry which is preliminary data.</text>
</comment>
<dbReference type="GO" id="GO:0016757">
    <property type="term" value="F:glycosyltransferase activity"/>
    <property type="evidence" value="ECO:0007669"/>
    <property type="project" value="InterPro"/>
</dbReference>
<reference evidence="3" key="1">
    <citation type="journal article" date="2014" name="Int. J. Syst. Evol. Microbiol.">
        <title>Complete genome sequence of Corynebacterium casei LMG S-19264T (=DSM 44701T), isolated from a smear-ripened cheese.</title>
        <authorList>
            <consortium name="US DOE Joint Genome Institute (JGI-PGF)"/>
            <person name="Walter F."/>
            <person name="Albersmeier A."/>
            <person name="Kalinowski J."/>
            <person name="Ruckert C."/>
        </authorList>
    </citation>
    <scope>NUCLEOTIDE SEQUENCE</scope>
    <source>
        <strain evidence="3">CGMCC 1.15343</strain>
    </source>
</reference>
<evidence type="ECO:0000259" key="2">
    <source>
        <dbReference type="Pfam" id="PF13439"/>
    </source>
</evidence>